<feature type="region of interest" description="Disordered" evidence="1">
    <location>
        <begin position="23"/>
        <end position="44"/>
    </location>
</feature>
<keyword evidence="3" id="KW-1185">Reference proteome</keyword>
<protein>
    <submittedName>
        <fullName evidence="2">Uncharacterized protein</fullName>
    </submittedName>
</protein>
<organism evidence="2 3">
    <name type="scientific">Nelumbo nucifera</name>
    <name type="common">Sacred lotus</name>
    <dbReference type="NCBI Taxonomy" id="4432"/>
    <lineage>
        <taxon>Eukaryota</taxon>
        <taxon>Viridiplantae</taxon>
        <taxon>Streptophyta</taxon>
        <taxon>Embryophyta</taxon>
        <taxon>Tracheophyta</taxon>
        <taxon>Spermatophyta</taxon>
        <taxon>Magnoliopsida</taxon>
        <taxon>Proteales</taxon>
        <taxon>Nelumbonaceae</taxon>
        <taxon>Nelumbo</taxon>
    </lineage>
</organism>
<proteinExistence type="predicted"/>
<dbReference type="EMBL" id="DUZY01000005">
    <property type="protein sequence ID" value="DAD39674.1"/>
    <property type="molecule type" value="Genomic_DNA"/>
</dbReference>
<dbReference type="Proteomes" id="UP000607653">
    <property type="component" value="Unassembled WGS sequence"/>
</dbReference>
<evidence type="ECO:0000313" key="2">
    <source>
        <dbReference type="EMBL" id="DAD39674.1"/>
    </source>
</evidence>
<comment type="caution">
    <text evidence="2">The sequence shown here is derived from an EMBL/GenBank/DDBJ whole genome shotgun (WGS) entry which is preliminary data.</text>
</comment>
<evidence type="ECO:0000313" key="3">
    <source>
        <dbReference type="Proteomes" id="UP000607653"/>
    </source>
</evidence>
<feature type="compositionally biased region" description="Basic and acidic residues" evidence="1">
    <location>
        <begin position="23"/>
        <end position="33"/>
    </location>
</feature>
<accession>A0A822YZZ5</accession>
<reference evidence="2 3" key="1">
    <citation type="journal article" date="2020" name="Mol. Biol. Evol.">
        <title>Distinct Expression and Methylation Patterns for Genes with Different Fates following a Single Whole-Genome Duplication in Flowering Plants.</title>
        <authorList>
            <person name="Shi T."/>
            <person name="Rahmani R.S."/>
            <person name="Gugger P.F."/>
            <person name="Wang M."/>
            <person name="Li H."/>
            <person name="Zhang Y."/>
            <person name="Li Z."/>
            <person name="Wang Q."/>
            <person name="Van de Peer Y."/>
            <person name="Marchal K."/>
            <person name="Chen J."/>
        </authorList>
    </citation>
    <scope>NUCLEOTIDE SEQUENCE [LARGE SCALE GENOMIC DNA]</scope>
    <source>
        <tissue evidence="2">Leaf</tissue>
    </source>
</reference>
<name>A0A822YZZ5_NELNU</name>
<sequence>MLCSRKMFSLFIKKDLRKILKHKESDAGEKGEHPQPGLARSCSL</sequence>
<dbReference type="AlphaFoldDB" id="A0A822YZZ5"/>
<evidence type="ECO:0000256" key="1">
    <source>
        <dbReference type="SAM" id="MobiDB-lite"/>
    </source>
</evidence>
<gene>
    <name evidence="2" type="ORF">HUJ06_013997</name>
</gene>